<protein>
    <submittedName>
        <fullName evidence="1">Uncharacterized protein</fullName>
    </submittedName>
</protein>
<evidence type="ECO:0000313" key="1">
    <source>
        <dbReference type="EMBL" id="KAA9035502.1"/>
    </source>
</evidence>
<comment type="caution">
    <text evidence="1">The sequence shown here is derived from an EMBL/GenBank/DDBJ whole genome shotgun (WGS) entry which is preliminary data.</text>
</comment>
<dbReference type="Proteomes" id="UP000326903">
    <property type="component" value="Unassembled WGS sequence"/>
</dbReference>
<reference evidence="1 2" key="1">
    <citation type="submission" date="2019-09" db="EMBL/GenBank/DDBJ databases">
        <title>Draft genome sequence of Ginsengibacter sp. BR5-29.</title>
        <authorList>
            <person name="Im W.-T."/>
        </authorList>
    </citation>
    <scope>NUCLEOTIDE SEQUENCE [LARGE SCALE GENOMIC DNA]</scope>
    <source>
        <strain evidence="1 2">BR5-29</strain>
    </source>
</reference>
<keyword evidence="2" id="KW-1185">Reference proteome</keyword>
<organism evidence="1 2">
    <name type="scientific">Ginsengibacter hankyongi</name>
    <dbReference type="NCBI Taxonomy" id="2607284"/>
    <lineage>
        <taxon>Bacteria</taxon>
        <taxon>Pseudomonadati</taxon>
        <taxon>Bacteroidota</taxon>
        <taxon>Chitinophagia</taxon>
        <taxon>Chitinophagales</taxon>
        <taxon>Chitinophagaceae</taxon>
        <taxon>Ginsengibacter</taxon>
    </lineage>
</organism>
<gene>
    <name evidence="1" type="ORF">FW778_21320</name>
</gene>
<proteinExistence type="predicted"/>
<name>A0A5J5IBX9_9BACT</name>
<dbReference type="RefSeq" id="WP_150416922.1">
    <property type="nucleotide sequence ID" value="NZ_VYQF01000012.1"/>
</dbReference>
<dbReference type="AlphaFoldDB" id="A0A5J5IBX9"/>
<dbReference type="EMBL" id="VYQF01000012">
    <property type="protein sequence ID" value="KAA9035502.1"/>
    <property type="molecule type" value="Genomic_DNA"/>
</dbReference>
<sequence length="173" mass="20408">MTEEEKKRLDKLRWEAERKQKQSQLNEKLKLLLTKDKYEFLSFEESDKIQLASDGWPDNKWKDSLYFQAALQNKTAINEIVKKYTDTTKSDSVFLFFMNFNFGLVKISNSILINYWSELIEVDGDEIFCLQQDDPSFICIEKTEDIIVGNESEGRQWLYEVTFSNADIKSKLT</sequence>
<accession>A0A5J5IBX9</accession>
<evidence type="ECO:0000313" key="2">
    <source>
        <dbReference type="Proteomes" id="UP000326903"/>
    </source>
</evidence>